<keyword evidence="3" id="KW-1185">Reference proteome</keyword>
<protein>
    <recommendedName>
        <fullName evidence="1">Probable queuosine precursor transporter</fullName>
        <shortName evidence="1">Q precursor transporter</shortName>
    </recommendedName>
</protein>
<dbReference type="HAMAP" id="MF_02088">
    <property type="entry name" value="Q_prec_transport"/>
    <property type="match status" value="1"/>
</dbReference>
<feature type="transmembrane region" description="Helical" evidence="1">
    <location>
        <begin position="36"/>
        <end position="54"/>
    </location>
</feature>
<sequence length="177" mass="19712">MTFEPMSRWQYVRAILAMGAIVLSSNLLVQFPINDWLTWGAFTYPVAYLAIDLVNRRHGPRRARRVAWVGFAVAVVASLILAPPRIAIASGTAYIASQLLDIQVFDRLRQGNWWRAPLVSTLLSATLDTALFWSIAFSGQGLPWTSWAAGDLAVKLAIGMTMLLPFRILIRRTPSGR</sequence>
<comment type="function">
    <text evidence="1">Involved in the import of queuosine (Q) precursors, required for Q precursor salvage.</text>
</comment>
<dbReference type="PANTHER" id="PTHR34300:SF1">
    <property type="entry name" value="QUEUOSINE PRECURSOR TRANSPORTER"/>
    <property type="match status" value="1"/>
</dbReference>
<feature type="transmembrane region" description="Helical" evidence="1">
    <location>
        <begin position="12"/>
        <end position="30"/>
    </location>
</feature>
<reference evidence="2 3" key="1">
    <citation type="submission" date="2020-07" db="EMBL/GenBank/DDBJ databases">
        <title>Genomic Encyclopedia of Type Strains, Phase IV (KMG-V): Genome sequencing to study the core and pangenomes of soil and plant-associated prokaryotes.</title>
        <authorList>
            <person name="Whitman W."/>
        </authorList>
    </citation>
    <scope>NUCLEOTIDE SEQUENCE [LARGE SCALE GENOMIC DNA]</scope>
    <source>
        <strain evidence="2 3">SAS40</strain>
    </source>
</reference>
<dbReference type="Proteomes" id="UP000542125">
    <property type="component" value="Unassembled WGS sequence"/>
</dbReference>
<dbReference type="GO" id="GO:0022857">
    <property type="term" value="F:transmembrane transporter activity"/>
    <property type="evidence" value="ECO:0007669"/>
    <property type="project" value="UniProtKB-UniRule"/>
</dbReference>
<keyword evidence="1" id="KW-1133">Transmembrane helix</keyword>
<name>A0A7Y9J0U1_9BURK</name>
<keyword evidence="1" id="KW-0472">Membrane</keyword>
<evidence type="ECO:0000313" key="3">
    <source>
        <dbReference type="Proteomes" id="UP000542125"/>
    </source>
</evidence>
<accession>A0A7Y9J0U1</accession>
<keyword evidence="1" id="KW-0997">Cell inner membrane</keyword>
<dbReference type="InterPro" id="IPR003744">
    <property type="entry name" value="YhhQ"/>
</dbReference>
<feature type="transmembrane region" description="Helical" evidence="1">
    <location>
        <begin position="152"/>
        <end position="170"/>
    </location>
</feature>
<keyword evidence="1" id="KW-0813">Transport</keyword>
<proteinExistence type="inferred from homology"/>
<dbReference type="PANTHER" id="PTHR34300">
    <property type="entry name" value="QUEUOSINE PRECURSOR TRANSPORTER-RELATED"/>
    <property type="match status" value="1"/>
</dbReference>
<keyword evidence="1" id="KW-0812">Transmembrane</keyword>
<organism evidence="2 3">
    <name type="scientific">Pigmentiphaga litoralis</name>
    <dbReference type="NCBI Taxonomy" id="516702"/>
    <lineage>
        <taxon>Bacteria</taxon>
        <taxon>Pseudomonadati</taxon>
        <taxon>Pseudomonadota</taxon>
        <taxon>Betaproteobacteria</taxon>
        <taxon>Burkholderiales</taxon>
        <taxon>Alcaligenaceae</taxon>
        <taxon>Pigmentiphaga</taxon>
    </lineage>
</organism>
<feature type="transmembrane region" description="Helical" evidence="1">
    <location>
        <begin position="66"/>
        <end position="82"/>
    </location>
</feature>
<dbReference type="EMBL" id="JACBYR010000003">
    <property type="protein sequence ID" value="NYE86033.1"/>
    <property type="molecule type" value="Genomic_DNA"/>
</dbReference>
<comment type="caution">
    <text evidence="2">The sequence shown here is derived from an EMBL/GenBank/DDBJ whole genome shotgun (WGS) entry which is preliminary data.</text>
</comment>
<dbReference type="GO" id="GO:0005886">
    <property type="term" value="C:plasma membrane"/>
    <property type="evidence" value="ECO:0007669"/>
    <property type="project" value="UniProtKB-SubCell"/>
</dbReference>
<comment type="similarity">
    <text evidence="1">Belongs to the vitamin uptake transporter (VUT/ECF) (TC 2.A.88) family. Q precursor transporter subfamily.</text>
</comment>
<evidence type="ECO:0000313" key="2">
    <source>
        <dbReference type="EMBL" id="NYE86033.1"/>
    </source>
</evidence>
<keyword evidence="1" id="KW-1003">Cell membrane</keyword>
<comment type="subcellular location">
    <subcellularLocation>
        <location evidence="1">Cell inner membrane</location>
        <topology evidence="1">Multi-pass membrane protein</topology>
    </subcellularLocation>
</comment>
<evidence type="ECO:0000256" key="1">
    <source>
        <dbReference type="HAMAP-Rule" id="MF_02088"/>
    </source>
</evidence>
<dbReference type="Pfam" id="PF02592">
    <property type="entry name" value="Vut_1"/>
    <property type="match status" value="2"/>
</dbReference>
<gene>
    <name evidence="2" type="ORF">FHW18_005352</name>
</gene>
<dbReference type="NCBIfam" id="TIGR00697">
    <property type="entry name" value="queuosine precursor transporter"/>
    <property type="match status" value="1"/>
</dbReference>
<dbReference type="RefSeq" id="WP_179590667.1">
    <property type="nucleotide sequence ID" value="NZ_JACBYR010000003.1"/>
</dbReference>
<dbReference type="AlphaFoldDB" id="A0A7Y9J0U1"/>